<gene>
    <name evidence="1" type="ORF">SAMN06265377_0711</name>
</gene>
<evidence type="ECO:0000313" key="2">
    <source>
        <dbReference type="Proteomes" id="UP000219048"/>
    </source>
</evidence>
<evidence type="ECO:0000313" key="1">
    <source>
        <dbReference type="EMBL" id="SNY95045.1"/>
    </source>
</evidence>
<dbReference type="RefSeq" id="WP_097044386.1">
    <property type="nucleotide sequence ID" value="NZ_OBEH01000001.1"/>
</dbReference>
<organism evidence="1 2">
    <name type="scientific">Flagellimonas pacifica</name>
    <dbReference type="NCBI Taxonomy" id="1247520"/>
    <lineage>
        <taxon>Bacteria</taxon>
        <taxon>Pseudomonadati</taxon>
        <taxon>Bacteroidota</taxon>
        <taxon>Flavobacteriia</taxon>
        <taxon>Flavobacteriales</taxon>
        <taxon>Flavobacteriaceae</taxon>
        <taxon>Flagellimonas</taxon>
    </lineage>
</organism>
<sequence>MNRDWNKLLEFETRDLVERFVFTRFERKPNAAKVQEITSNFIQGREYFKSANDSDFTVKPLLQYYGILALSKGLILALNPSLSETHLKASHGLEIKNWKQILKNKEFEKLKIGIGDGSFSELINATENRNYLRANSSGINWKSSLTKPKKGDTICLEQLIQYYPDLNAEFKSWTGKELVYLVISGSQQSENTSKIILQGKINESDLDLIFPKNYCKNRVYKNQVLTYESKNWGPNVTQKWNGPFNVGDACAIPVLKNDIGLNLISGMFMISYVFGMMARYYPTAWISLRKGEKGDKIYPFAYRIMEFIDNKFPKVVVDFLNAPYDFEKKQKTAVNNV</sequence>
<protein>
    <submittedName>
        <fullName evidence="1">YaaC-like Protein</fullName>
    </submittedName>
</protein>
<accession>A0A285MCZ2</accession>
<name>A0A285MCZ2_9FLAO</name>
<dbReference type="Pfam" id="PF14175">
    <property type="entry name" value="YaaC"/>
    <property type="match status" value="1"/>
</dbReference>
<dbReference type="EMBL" id="OBEH01000001">
    <property type="protein sequence ID" value="SNY95045.1"/>
    <property type="molecule type" value="Genomic_DNA"/>
</dbReference>
<dbReference type="OrthoDB" id="1419607at2"/>
<reference evidence="2" key="1">
    <citation type="submission" date="2017-09" db="EMBL/GenBank/DDBJ databases">
        <authorList>
            <person name="Varghese N."/>
            <person name="Submissions S."/>
        </authorList>
    </citation>
    <scope>NUCLEOTIDE SEQUENCE [LARGE SCALE GENOMIC DNA]</scope>
    <source>
        <strain evidence="2">DSM 25885</strain>
    </source>
</reference>
<dbReference type="Proteomes" id="UP000219048">
    <property type="component" value="Unassembled WGS sequence"/>
</dbReference>
<proteinExistence type="predicted"/>
<dbReference type="InterPro" id="IPR026988">
    <property type="entry name" value="YaaC-like"/>
</dbReference>
<keyword evidence="2" id="KW-1185">Reference proteome</keyword>
<dbReference type="AlphaFoldDB" id="A0A285MCZ2"/>